<accession>A0A173ZJU8</accession>
<reference evidence="7 17" key="6">
    <citation type="submission" date="2020-07" db="EMBL/GenBank/DDBJ databases">
        <title>Bacterial metabolism rescues the inhibition of intestinal drug absorption by food and drug additives.</title>
        <authorList>
            <person name="Zou L."/>
            <person name="Spanogiannopoulos P."/>
            <person name="Chien H.-C."/>
            <person name="Pieper L.M."/>
            <person name="Cai W."/>
            <person name="Khuri N."/>
            <person name="Pottel J."/>
            <person name="Vora B."/>
            <person name="Ni Z."/>
            <person name="Tsakalozou E."/>
            <person name="Zhang W."/>
            <person name="Shoichet B.K."/>
            <person name="Giacomini K.M."/>
            <person name="Turnbaugh P.J."/>
        </authorList>
    </citation>
    <scope>NUCLEOTIDE SEQUENCE [LARGE SCALE GENOMIC DNA]</scope>
    <source>
        <strain evidence="7 17">B33</strain>
    </source>
</reference>
<evidence type="ECO:0000313" key="17">
    <source>
        <dbReference type="Proteomes" id="UP000524321"/>
    </source>
</evidence>
<evidence type="ECO:0000313" key="2">
    <source>
        <dbReference type="EMBL" id="CUN76083.1"/>
    </source>
</evidence>
<organism evidence="2 10">
    <name type="scientific">Phocaeicola vulgatus</name>
    <name type="common">Bacteroides vulgatus</name>
    <dbReference type="NCBI Taxonomy" id="821"/>
    <lineage>
        <taxon>Bacteria</taxon>
        <taxon>Pseudomonadati</taxon>
        <taxon>Bacteroidota</taxon>
        <taxon>Bacteroidia</taxon>
        <taxon>Bacteroidales</taxon>
        <taxon>Bacteroidaceae</taxon>
        <taxon>Phocaeicola</taxon>
    </lineage>
</organism>
<name>A0A173ZJU8_PHOVU</name>
<dbReference type="EMBL" id="WDAL01000001">
    <property type="protein sequence ID" value="KAB6640984.1"/>
    <property type="molecule type" value="Genomic_DNA"/>
</dbReference>
<reference evidence="2 10" key="1">
    <citation type="submission" date="2015-09" db="EMBL/GenBank/DDBJ databases">
        <authorList>
            <consortium name="Pathogen Informatics"/>
        </authorList>
    </citation>
    <scope>NUCLEOTIDE SEQUENCE [LARGE SCALE GENOMIC DNA]</scope>
    <source>
        <strain evidence="2 10">2789STDY5834842</strain>
    </source>
</reference>
<evidence type="ECO:0000313" key="5">
    <source>
        <dbReference type="EMBL" id="KAB6563195.1"/>
    </source>
</evidence>
<dbReference type="Proteomes" id="UP000095333">
    <property type="component" value="Unassembled WGS sequence"/>
</dbReference>
<dbReference type="Proteomes" id="UP000524321">
    <property type="component" value="Unassembled WGS sequence"/>
</dbReference>
<reference evidence="13 14" key="4">
    <citation type="journal article" date="2019" name="Nat. Med.">
        <title>A library of human gut bacterial isolates paired with longitudinal multiomics data enables mechanistic microbiome research.</title>
        <authorList>
            <person name="Poyet M."/>
            <person name="Groussin M."/>
            <person name="Gibbons S.M."/>
            <person name="Avila-Pacheco J."/>
            <person name="Jiang X."/>
            <person name="Kearney S.M."/>
            <person name="Perrotta A.R."/>
            <person name="Berdy B."/>
            <person name="Zhao S."/>
            <person name="Lieberman T.D."/>
            <person name="Swanson P.K."/>
            <person name="Smith M."/>
            <person name="Roesemann S."/>
            <person name="Alexander J.E."/>
            <person name="Rich S.A."/>
            <person name="Livny J."/>
            <person name="Vlamakis H."/>
            <person name="Clish C."/>
            <person name="Bullock K."/>
            <person name="Deik A."/>
            <person name="Scott J."/>
            <person name="Pierce K.A."/>
            <person name="Xavier R.J."/>
            <person name="Alm E.J."/>
        </authorList>
    </citation>
    <scope>NUCLEOTIDE SEQUENCE [LARGE SCALE GENOMIC DNA]</scope>
    <source>
        <strain evidence="5 14">BIOML-A111</strain>
        <strain evidence="4 16">BIOML-A122</strain>
        <strain evidence="3 13">BIOML-A73</strain>
        <strain evidence="6 15">BIOML-A98</strain>
    </source>
</reference>
<evidence type="ECO:0000313" key="16">
    <source>
        <dbReference type="Proteomes" id="UP000469427"/>
    </source>
</evidence>
<dbReference type="EMBL" id="RWHZ01000023">
    <property type="protein sequence ID" value="TSE48716.1"/>
    <property type="molecule type" value="Genomic_DNA"/>
</dbReference>
<feature type="region of interest" description="Disordered" evidence="1">
    <location>
        <begin position="19"/>
        <end position="62"/>
    </location>
</feature>
<dbReference type="EMBL" id="WDAY01000004">
    <property type="protein sequence ID" value="KAB6563195.1"/>
    <property type="molecule type" value="Genomic_DNA"/>
</dbReference>
<protein>
    <submittedName>
        <fullName evidence="2">Uncharacterized protein</fullName>
    </submittedName>
</protein>
<dbReference type="EMBL" id="JABWDJ010000071">
    <property type="protein sequence ID" value="NVB74875.1"/>
    <property type="molecule type" value="Genomic_DNA"/>
</dbReference>
<feature type="compositionally biased region" description="Basic and acidic residues" evidence="1">
    <location>
        <begin position="51"/>
        <end position="62"/>
    </location>
</feature>
<evidence type="ECO:0000313" key="7">
    <source>
        <dbReference type="EMBL" id="NVB74875.1"/>
    </source>
</evidence>
<feature type="compositionally biased region" description="Basic residues" evidence="1">
    <location>
        <begin position="27"/>
        <end position="37"/>
    </location>
</feature>
<evidence type="ECO:0000313" key="13">
    <source>
        <dbReference type="Proteomes" id="UP000433382"/>
    </source>
</evidence>
<reference evidence="8 11" key="2">
    <citation type="submission" date="2018-08" db="EMBL/GenBank/DDBJ databases">
        <title>A genome reference for cultivated species of the human gut microbiota.</title>
        <authorList>
            <person name="Zou Y."/>
            <person name="Xue W."/>
            <person name="Luo G."/>
        </authorList>
    </citation>
    <scope>NUCLEOTIDE SEQUENCE [LARGE SCALE GENOMIC DNA]</scope>
    <source>
        <strain evidence="8 11">AM09-18</strain>
    </source>
</reference>
<evidence type="ECO:0000313" key="6">
    <source>
        <dbReference type="EMBL" id="KAB6640984.1"/>
    </source>
</evidence>
<dbReference type="Proteomes" id="UP000433382">
    <property type="component" value="Unassembled WGS sequence"/>
</dbReference>
<dbReference type="Proteomes" id="UP000469427">
    <property type="component" value="Unassembled WGS sequence"/>
</dbReference>
<evidence type="ECO:0000313" key="3">
    <source>
        <dbReference type="EMBL" id="KAB3561366.1"/>
    </source>
</evidence>
<sequence>MDALIILLVGYVILKSIFSGGDDYDKKPKHRKRRKKSSFWDDTPTYSDYDTWNRSHGDKNRL</sequence>
<dbReference type="EMBL" id="CYZI01000002">
    <property type="protein sequence ID" value="CUN76083.1"/>
    <property type="molecule type" value="Genomic_DNA"/>
</dbReference>
<reference evidence="7 17" key="5">
    <citation type="submission" date="2020-04" db="EMBL/GenBank/DDBJ databases">
        <authorList>
            <person name="Pieper L."/>
        </authorList>
    </citation>
    <scope>NUCLEOTIDE SEQUENCE [LARGE SCALE GENOMIC DNA]</scope>
    <source>
        <strain evidence="7 17">B33</strain>
    </source>
</reference>
<dbReference type="RefSeq" id="WP_004319418.1">
    <property type="nucleotide sequence ID" value="NZ_CAXTCG010000055.1"/>
</dbReference>
<dbReference type="GeneID" id="29794509"/>
<reference evidence="9 12" key="3">
    <citation type="journal article" date="2019" name="Nat. Commun.">
        <title>Gram positive-like bacteriocins with broad spectrum anti-Bacteroidales activity encoded on mobile elements of the human gut microbiota.</title>
        <authorList>
            <person name="Bechon N."/>
            <person name="Coyne M.J.Jr."/>
            <person name="Laclare-Mceneany V."/>
            <person name="Chatzidaki-Livanis M."/>
            <person name="Ghigo J.-M."/>
            <person name="Comstock L.E."/>
        </authorList>
    </citation>
    <scope>NUCLEOTIDE SEQUENCE [LARGE SCALE GENOMIC DNA]</scope>
    <source>
        <strain evidence="9 12">CL01T12C17</strain>
    </source>
</reference>
<proteinExistence type="predicted"/>
<dbReference type="Proteomes" id="UP000283958">
    <property type="component" value="Unassembled WGS sequence"/>
</dbReference>
<evidence type="ECO:0000256" key="1">
    <source>
        <dbReference type="SAM" id="MobiDB-lite"/>
    </source>
</evidence>
<dbReference type="Proteomes" id="UP000408523">
    <property type="component" value="Unassembled WGS sequence"/>
</dbReference>
<dbReference type="Proteomes" id="UP000462015">
    <property type="component" value="Unassembled WGS sequence"/>
</dbReference>
<dbReference type="EMBL" id="WCZM01000082">
    <property type="protein sequence ID" value="KAB3561366.1"/>
    <property type="molecule type" value="Genomic_DNA"/>
</dbReference>
<evidence type="ECO:0000313" key="9">
    <source>
        <dbReference type="EMBL" id="TSE48716.1"/>
    </source>
</evidence>
<evidence type="ECO:0000313" key="12">
    <source>
        <dbReference type="Proteomes" id="UP000408523"/>
    </source>
</evidence>
<gene>
    <name evidence="8" type="ORF">DW105_03355</name>
    <name evidence="9" type="ORF">EH214_01999</name>
    <name evidence="2" type="ORF">ERS852457_00793</name>
    <name evidence="3" type="ORF">GAY01_23620</name>
    <name evidence="6" type="ORF">GAY12_00160</name>
    <name evidence="5" type="ORF">GAY79_03680</name>
    <name evidence="4" type="ORF">GAY98_01180</name>
    <name evidence="7" type="ORF">HUV05_15325</name>
</gene>
<dbReference type="EMBL" id="WDBI01000001">
    <property type="protein sequence ID" value="KAB6530380.1"/>
    <property type="molecule type" value="Genomic_DNA"/>
</dbReference>
<dbReference type="EMBL" id="QRMN01000005">
    <property type="protein sequence ID" value="RHJ79831.1"/>
    <property type="molecule type" value="Genomic_DNA"/>
</dbReference>
<evidence type="ECO:0000313" key="4">
    <source>
        <dbReference type="EMBL" id="KAB6530380.1"/>
    </source>
</evidence>
<evidence type="ECO:0000313" key="15">
    <source>
        <dbReference type="Proteomes" id="UP000462015"/>
    </source>
</evidence>
<evidence type="ECO:0000313" key="10">
    <source>
        <dbReference type="Proteomes" id="UP000095333"/>
    </source>
</evidence>
<evidence type="ECO:0000313" key="11">
    <source>
        <dbReference type="Proteomes" id="UP000283958"/>
    </source>
</evidence>
<evidence type="ECO:0000313" key="8">
    <source>
        <dbReference type="EMBL" id="RHJ79831.1"/>
    </source>
</evidence>
<evidence type="ECO:0000313" key="14">
    <source>
        <dbReference type="Proteomes" id="UP000437431"/>
    </source>
</evidence>
<dbReference type="Proteomes" id="UP000437431">
    <property type="component" value="Unassembled WGS sequence"/>
</dbReference>
<dbReference type="AlphaFoldDB" id="A0A173ZJU8"/>